<dbReference type="SMART" id="SM00860">
    <property type="entry name" value="SMI1_KNR4"/>
    <property type="match status" value="1"/>
</dbReference>
<dbReference type="OrthoDB" id="65220at2"/>
<keyword evidence="2" id="KW-0436">Ligase</keyword>
<evidence type="ECO:0000313" key="3">
    <source>
        <dbReference type="Proteomes" id="UP000007575"/>
    </source>
</evidence>
<dbReference type="AlphaFoldDB" id="H8H3I4"/>
<dbReference type="Proteomes" id="UP000007575">
    <property type="component" value="Plasmid P4"/>
</dbReference>
<geneLocation type="plasmid" evidence="2 3">
    <name>P4</name>
</geneLocation>
<dbReference type="KEGG" id="dgo:DGo_PD0007"/>
<keyword evidence="3" id="KW-1185">Reference proteome</keyword>
<organism evidence="2 3">
    <name type="scientific">Deinococcus gobiensis (strain DSM 21396 / JCM 16679 / CGMCC 1.7299 / I-0)</name>
    <dbReference type="NCBI Taxonomy" id="745776"/>
    <lineage>
        <taxon>Bacteria</taxon>
        <taxon>Thermotogati</taxon>
        <taxon>Deinococcota</taxon>
        <taxon>Deinococci</taxon>
        <taxon>Deinococcales</taxon>
        <taxon>Deinococcaceae</taxon>
        <taxon>Deinococcus</taxon>
    </lineage>
</organism>
<keyword evidence="2" id="KW-0614">Plasmid</keyword>
<evidence type="ECO:0000259" key="1">
    <source>
        <dbReference type="SMART" id="SM00860"/>
    </source>
</evidence>
<protein>
    <submittedName>
        <fullName evidence="2">NAD-dependent DNA ligase LigA</fullName>
    </submittedName>
</protein>
<reference evidence="2 3" key="1">
    <citation type="journal article" date="2012" name="PLoS ONE">
        <title>Genome sequence and transcriptome analysis of the radioresistant bacterium Deinococcus gobiensis: insights into the extreme environmental adaptations.</title>
        <authorList>
            <person name="Yuan M."/>
            <person name="Chen M."/>
            <person name="Zhang W."/>
            <person name="Lu W."/>
            <person name="Wang J."/>
            <person name="Yang M."/>
            <person name="Zhao P."/>
            <person name="Tang R."/>
            <person name="Li X."/>
            <person name="Hao Y."/>
            <person name="Zhou Z."/>
            <person name="Zhan Y."/>
            <person name="Yu H."/>
            <person name="Teng C."/>
            <person name="Yan Y."/>
            <person name="Ping S."/>
            <person name="Wang Y."/>
            <person name="Lin M."/>
        </authorList>
    </citation>
    <scope>NUCLEOTIDE SEQUENCE [LARGE SCALE GENOMIC DNA]</scope>
    <source>
        <strain evidence="3">DSM 21396 / JCM 16679 / CGMCC 1.7299 / I-0</strain>
        <plasmid evidence="2">P4</plasmid>
    </source>
</reference>
<gene>
    <name evidence="2" type="ordered locus">DGo_PD0007</name>
</gene>
<dbReference type="EMBL" id="CP002195">
    <property type="protein sequence ID" value="AFD28081.1"/>
    <property type="molecule type" value="Genomic_DNA"/>
</dbReference>
<proteinExistence type="predicted"/>
<dbReference type="SUPFAM" id="SSF160631">
    <property type="entry name" value="SMI1/KNR4-like"/>
    <property type="match status" value="1"/>
</dbReference>
<evidence type="ECO:0000313" key="2">
    <source>
        <dbReference type="EMBL" id="AFD28081.1"/>
    </source>
</evidence>
<feature type="domain" description="Knr4/Smi1-like" evidence="1">
    <location>
        <begin position="35"/>
        <end position="195"/>
    </location>
</feature>
<sequence>MTQTFPDYRALFTRMVDDLRRDRLFVVERFVLGDPLSLVDIQALETETGYELTNDLRAFYAQMNGLNLKWYLDPNLSDADRKAFLLEFPDVDVENSSDEAASAAIRILPLREVLTRHWGEDVYYEPEMGFHGEALSVEDFHESMRPFDLFSDYRACILAFRQKKNPAVFLLDDHYAIWDESRGTDIRSYLDFILATKGQSDARKRWLSEYGGYDHRVSFGGSFGKNTPSALIR</sequence>
<dbReference type="PATRIC" id="fig|745776.4.peg.3998"/>
<accession>H8H3I4</accession>
<dbReference type="HOGENOM" id="CLU_1188385_0_0_0"/>
<dbReference type="InterPro" id="IPR037883">
    <property type="entry name" value="Knr4/Smi1-like_sf"/>
</dbReference>
<name>H8H3I4_DEIGI</name>
<dbReference type="GO" id="GO:0016874">
    <property type="term" value="F:ligase activity"/>
    <property type="evidence" value="ECO:0007669"/>
    <property type="project" value="UniProtKB-KW"/>
</dbReference>
<dbReference type="InterPro" id="IPR018958">
    <property type="entry name" value="Knr4/Smi1-like_dom"/>
</dbReference>
<dbReference type="RefSeq" id="WP_014686891.1">
    <property type="nucleotide sequence ID" value="NC_017792.1"/>
</dbReference>